<name>M1V598_CYAM1</name>
<dbReference type="KEGG" id="cme:CYME_CMJ171C"/>
<comment type="similarity">
    <text evidence="2">Belongs to the COG8 family.</text>
</comment>
<gene>
    <name evidence="10" type="ORF">CYME_CMJ171C</name>
</gene>
<comment type="subcellular location">
    <subcellularLocation>
        <location evidence="1">Golgi apparatus membrane</location>
        <topology evidence="1">Peripheral membrane protein</topology>
    </subcellularLocation>
</comment>
<dbReference type="InterPro" id="IPR007255">
    <property type="entry name" value="COG8"/>
</dbReference>
<dbReference type="PANTHER" id="PTHR21311:SF0">
    <property type="entry name" value="CONSERVED OLIGOMERIC GOLGI COMPLEX SUBUNIT 8"/>
    <property type="match status" value="1"/>
</dbReference>
<dbReference type="Proteomes" id="UP000007014">
    <property type="component" value="Chromosome 10"/>
</dbReference>
<dbReference type="GO" id="GO:0000139">
    <property type="term" value="C:Golgi membrane"/>
    <property type="evidence" value="ECO:0007669"/>
    <property type="project" value="UniProtKB-SubCell"/>
</dbReference>
<dbReference type="OrthoDB" id="1661054at2759"/>
<dbReference type="GeneID" id="16994001"/>
<dbReference type="RefSeq" id="XP_005534902.1">
    <property type="nucleotide sequence ID" value="XM_005534845.1"/>
</dbReference>
<dbReference type="HOGENOM" id="CLU_461829_0_0_1"/>
<proteinExistence type="inferred from homology"/>
<evidence type="ECO:0000256" key="3">
    <source>
        <dbReference type="ARBA" id="ARBA00020983"/>
    </source>
</evidence>
<dbReference type="STRING" id="280699.M1V598"/>
<reference evidence="10 11" key="2">
    <citation type="journal article" date="2007" name="BMC Biol.">
        <title>A 100%-complete sequence reveals unusually simple genomic features in the hot-spring red alga Cyanidioschyzon merolae.</title>
        <authorList>
            <person name="Nozaki H."/>
            <person name="Takano H."/>
            <person name="Misumi O."/>
            <person name="Terasawa K."/>
            <person name="Matsuzaki M."/>
            <person name="Maruyama S."/>
            <person name="Nishida K."/>
            <person name="Yagisawa F."/>
            <person name="Yoshida Y."/>
            <person name="Fujiwara T."/>
            <person name="Takio S."/>
            <person name="Tamura K."/>
            <person name="Chung S.J."/>
            <person name="Nakamura S."/>
            <person name="Kuroiwa H."/>
            <person name="Tanaka K."/>
            <person name="Sato N."/>
            <person name="Kuroiwa T."/>
        </authorList>
    </citation>
    <scope>NUCLEOTIDE SEQUENCE [LARGE SCALE GENOMIC DNA]</scope>
    <source>
        <strain evidence="10 11">10D</strain>
    </source>
</reference>
<sequence length="591" mass="66428">MPNAVDSENENASEYTLAAEHVNRTSLSEPGHKSQASTSLAALADDTENGDSVCALCQQLDLAQLRVELERNGTERRKLEAKIDRTFLVSVDRLLEQDALLCRLEGAIESQEQALRRLVQEFHHVAVKRANQLPALRTKLRRLRESVKSSARSRSWQSLAEVRDRLEQAIRHREYDEALSLYANLRTMSANLGKASLEKEYLETQMSSLETMLAVSILEELSEATSLSKCIEMSGFLRTFDFFDNAELRRLFLHCRGRYIWRFISDAMRALDALPTETRERTEAIVVLQLSRLTDALRQRVLKLFTEYRTLFSNANADDDASDSVEGDALLVDEAWCAWHREWLTAYLLVVEKTIARVSDVVLIQTLFTQTMAFAAALGRLELDFRPLLVPLYERAVLRVWQRKLHDALLHYSRLLRSLDLDSINPEVHMISSALVGSVDASPETTASGDGAVEPAPAPASAPKEGVALSVAPIVQLQNEIESAILQLGVLVPSRHLGVFANELCQALKDAGAVIAELLVFPRLNTGAGHVGDTLIRALRSELVPRVMQRFREATEIPAEELAPFEEKLERFYCELDHLPPINENHHQYNS</sequence>
<evidence type="ECO:0000256" key="4">
    <source>
        <dbReference type="ARBA" id="ARBA00022448"/>
    </source>
</evidence>
<dbReference type="GO" id="GO:0006891">
    <property type="term" value="P:intra-Golgi vesicle-mediated transport"/>
    <property type="evidence" value="ECO:0007669"/>
    <property type="project" value="TreeGrafter"/>
</dbReference>
<dbReference type="eggNOG" id="KOG2069">
    <property type="taxonomic scope" value="Eukaryota"/>
</dbReference>
<evidence type="ECO:0000256" key="9">
    <source>
        <dbReference type="SAM" id="MobiDB-lite"/>
    </source>
</evidence>
<keyword evidence="6" id="KW-0333">Golgi apparatus</keyword>
<evidence type="ECO:0000256" key="6">
    <source>
        <dbReference type="ARBA" id="ARBA00023034"/>
    </source>
</evidence>
<dbReference type="Gramene" id="CMJ171CT">
    <property type="protein sequence ID" value="CMJ171CT"/>
    <property type="gene ID" value="CMJ171C"/>
</dbReference>
<dbReference type="GO" id="GO:0017119">
    <property type="term" value="C:Golgi transport complex"/>
    <property type="evidence" value="ECO:0007669"/>
    <property type="project" value="InterPro"/>
</dbReference>
<evidence type="ECO:0000256" key="2">
    <source>
        <dbReference type="ARBA" id="ARBA00006419"/>
    </source>
</evidence>
<evidence type="ECO:0000313" key="11">
    <source>
        <dbReference type="Proteomes" id="UP000007014"/>
    </source>
</evidence>
<dbReference type="PANTHER" id="PTHR21311">
    <property type="entry name" value="CONSERVED OLIGOMERIC GOLGI COMPLEX COMPONENT 8"/>
    <property type="match status" value="1"/>
</dbReference>
<reference evidence="10 11" key="1">
    <citation type="journal article" date="2004" name="Nature">
        <title>Genome sequence of the ultrasmall unicellular red alga Cyanidioschyzon merolae 10D.</title>
        <authorList>
            <person name="Matsuzaki M."/>
            <person name="Misumi O."/>
            <person name="Shin-i T."/>
            <person name="Maruyama S."/>
            <person name="Takahara M."/>
            <person name="Miyagishima S."/>
            <person name="Mori T."/>
            <person name="Nishida K."/>
            <person name="Yagisawa F."/>
            <person name="Nishida K."/>
            <person name="Yoshida Y."/>
            <person name="Nishimura Y."/>
            <person name="Nakao S."/>
            <person name="Kobayashi T."/>
            <person name="Momoyama Y."/>
            <person name="Higashiyama T."/>
            <person name="Minoda A."/>
            <person name="Sano M."/>
            <person name="Nomoto H."/>
            <person name="Oishi K."/>
            <person name="Hayashi H."/>
            <person name="Ohta F."/>
            <person name="Nishizaka S."/>
            <person name="Haga S."/>
            <person name="Miura S."/>
            <person name="Morishita T."/>
            <person name="Kabeya Y."/>
            <person name="Terasawa K."/>
            <person name="Suzuki Y."/>
            <person name="Ishii Y."/>
            <person name="Asakawa S."/>
            <person name="Takano H."/>
            <person name="Ohta N."/>
            <person name="Kuroiwa H."/>
            <person name="Tanaka K."/>
            <person name="Shimizu N."/>
            <person name="Sugano S."/>
            <person name="Sato N."/>
            <person name="Nozaki H."/>
            <person name="Ogasawara N."/>
            <person name="Kohara Y."/>
            <person name="Kuroiwa T."/>
        </authorList>
    </citation>
    <scope>NUCLEOTIDE SEQUENCE [LARGE SCALE GENOMIC DNA]</scope>
    <source>
        <strain evidence="10 11">10D</strain>
    </source>
</reference>
<keyword evidence="4" id="KW-0813">Transport</keyword>
<organism evidence="10 11">
    <name type="scientific">Cyanidioschyzon merolae (strain NIES-3377 / 10D)</name>
    <name type="common">Unicellular red alga</name>
    <dbReference type="NCBI Taxonomy" id="280699"/>
    <lineage>
        <taxon>Eukaryota</taxon>
        <taxon>Rhodophyta</taxon>
        <taxon>Bangiophyceae</taxon>
        <taxon>Cyanidiales</taxon>
        <taxon>Cyanidiaceae</taxon>
        <taxon>Cyanidioschyzon</taxon>
    </lineage>
</organism>
<dbReference type="AlphaFoldDB" id="M1V598"/>
<accession>M1V598</accession>
<protein>
    <recommendedName>
        <fullName evidence="3">Conserved oligomeric Golgi complex subunit 8</fullName>
    </recommendedName>
    <alternativeName>
        <fullName evidence="8">Component of oligomeric Golgi complex 8</fullName>
    </alternativeName>
</protein>
<evidence type="ECO:0000313" key="10">
    <source>
        <dbReference type="EMBL" id="BAM80295.1"/>
    </source>
</evidence>
<evidence type="ECO:0000256" key="8">
    <source>
        <dbReference type="ARBA" id="ARBA00031347"/>
    </source>
</evidence>
<dbReference type="OMA" id="QRCIHGV"/>
<keyword evidence="11" id="KW-1185">Reference proteome</keyword>
<dbReference type="Pfam" id="PF04124">
    <property type="entry name" value="Dor1"/>
    <property type="match status" value="1"/>
</dbReference>
<keyword evidence="5" id="KW-0653">Protein transport</keyword>
<dbReference type="GO" id="GO:0015031">
    <property type="term" value="P:protein transport"/>
    <property type="evidence" value="ECO:0007669"/>
    <property type="project" value="UniProtKB-KW"/>
</dbReference>
<evidence type="ECO:0000256" key="7">
    <source>
        <dbReference type="ARBA" id="ARBA00023136"/>
    </source>
</evidence>
<evidence type="ECO:0000256" key="5">
    <source>
        <dbReference type="ARBA" id="ARBA00022927"/>
    </source>
</evidence>
<feature type="compositionally biased region" description="Polar residues" evidence="9">
    <location>
        <begin position="24"/>
        <end position="33"/>
    </location>
</feature>
<dbReference type="EMBL" id="AP006492">
    <property type="protein sequence ID" value="BAM80295.1"/>
    <property type="molecule type" value="Genomic_DNA"/>
</dbReference>
<dbReference type="SUPFAM" id="SSF74788">
    <property type="entry name" value="Cullin repeat-like"/>
    <property type="match status" value="1"/>
</dbReference>
<dbReference type="InterPro" id="IPR016159">
    <property type="entry name" value="Cullin_repeat-like_dom_sf"/>
</dbReference>
<feature type="region of interest" description="Disordered" evidence="9">
    <location>
        <begin position="1"/>
        <end position="33"/>
    </location>
</feature>
<keyword evidence="7" id="KW-0472">Membrane</keyword>
<evidence type="ECO:0000256" key="1">
    <source>
        <dbReference type="ARBA" id="ARBA00004395"/>
    </source>
</evidence>